<dbReference type="EMBL" id="HBEV01012034">
    <property type="protein sequence ID" value="CAD8591947.1"/>
    <property type="molecule type" value="Transcribed_RNA"/>
</dbReference>
<evidence type="ECO:0000313" key="2">
    <source>
        <dbReference type="EMBL" id="CAD8591947.1"/>
    </source>
</evidence>
<feature type="region of interest" description="Disordered" evidence="1">
    <location>
        <begin position="190"/>
        <end position="254"/>
    </location>
</feature>
<organism evidence="2">
    <name type="scientific">Micromonas pusilla</name>
    <name type="common">Picoplanktonic green alga</name>
    <name type="synonym">Chromulina pusilla</name>
    <dbReference type="NCBI Taxonomy" id="38833"/>
    <lineage>
        <taxon>Eukaryota</taxon>
        <taxon>Viridiplantae</taxon>
        <taxon>Chlorophyta</taxon>
        <taxon>Mamiellophyceae</taxon>
        <taxon>Mamiellales</taxon>
        <taxon>Mamiellaceae</taxon>
        <taxon>Micromonas</taxon>
    </lineage>
</organism>
<accession>A0A7S0PUF3</accession>
<feature type="compositionally biased region" description="Basic and acidic residues" evidence="1">
    <location>
        <begin position="376"/>
        <end position="395"/>
    </location>
</feature>
<feature type="compositionally biased region" description="Basic and acidic residues" evidence="1">
    <location>
        <begin position="199"/>
        <end position="213"/>
    </location>
</feature>
<sequence>MAGTSDQELAAHAVSAARHVAASLASTFTEEDEQSREKAGREKAGLFWDGVVATFASAVASASEKTNRHKTRDEISGGAVAALLAARAAAETLARTSPSQSTPAAFRSKILNLLRDAYHDAAAVGAQHGDDRLARLECTAGELLLDALVGELDDVRCKSRKSSEKSSRERDLAGMLRQHVRESLRAAVAVAVPRATTHNPRDDPSGGARDDRSSSPSLRRVGEERTENGAGDANGDADAGPPTDGPNGVARRMGSLDDGGAGWLARDARMRAAASFREPLAAAAIRALSDLSAVDADLFAACLRECVQYACALVAVGRDPVARELAELFAGPIADVVAPSFVASRDVVGRETDGADGADGAEDAPATPASNSPRTSGDDGLERNVEEEERRGDPA</sequence>
<feature type="compositionally biased region" description="Low complexity" evidence="1">
    <location>
        <begin position="228"/>
        <end position="248"/>
    </location>
</feature>
<reference evidence="2" key="1">
    <citation type="submission" date="2021-01" db="EMBL/GenBank/DDBJ databases">
        <authorList>
            <person name="Corre E."/>
            <person name="Pelletier E."/>
            <person name="Niang G."/>
            <person name="Scheremetjew M."/>
            <person name="Finn R."/>
            <person name="Kale V."/>
            <person name="Holt S."/>
            <person name="Cochrane G."/>
            <person name="Meng A."/>
            <person name="Brown T."/>
            <person name="Cohen L."/>
        </authorList>
    </citation>
    <scope>NUCLEOTIDE SEQUENCE</scope>
    <source>
        <strain evidence="2">CCMP494</strain>
    </source>
</reference>
<feature type="region of interest" description="Disordered" evidence="1">
    <location>
        <begin position="350"/>
        <end position="395"/>
    </location>
</feature>
<protein>
    <submittedName>
        <fullName evidence="2">Uncharacterized protein</fullName>
    </submittedName>
</protein>
<gene>
    <name evidence="2" type="ORF">MSP1404_LOCUS9351</name>
</gene>
<dbReference type="AlphaFoldDB" id="A0A7S0PUF3"/>
<name>A0A7S0PUF3_MICPS</name>
<proteinExistence type="predicted"/>
<evidence type="ECO:0000256" key="1">
    <source>
        <dbReference type="SAM" id="MobiDB-lite"/>
    </source>
</evidence>